<keyword evidence="3" id="KW-1185">Reference proteome</keyword>
<sequence length="294" mass="33556">MWSTILLVFLIGRVSVRGQLSSLGPTGTPFTTSKTPQRSSNATLDIYDDSFDIYENLVSKADSIFHTGFCHVNIAYCNLSKLIFSKDTCSFFADATTLVYSISSQRYLSVTFPLVQSDWEYRSYVTHDYQLPLNKSDLQSDQPCFFFDNNILYCSNFFSYFIFCFNNPKSFDCGVTPLITIIHPSYSGCWIFPEDNVCFAFPNNSTYIGSTYSFRHWDVFTIYCTNFCWLIVYKNISRNILCSKFITYLHANCASNYAPDIFAVHCSCIASNYLFVPSYNLCASQFAANHSSVK</sequence>
<comment type="caution">
    <text evidence="2">The sequence shown here is derived from an EMBL/GenBank/DDBJ whole genome shotgun (WGS) entry which is preliminary data.</text>
</comment>
<protein>
    <submittedName>
        <fullName evidence="2">Uncharacterized protein</fullName>
    </submittedName>
</protein>
<gene>
    <name evidence="2" type="ORF">QR680_015656</name>
</gene>
<dbReference type="AlphaFoldDB" id="A0AA39H8L0"/>
<evidence type="ECO:0000313" key="2">
    <source>
        <dbReference type="EMBL" id="KAK0401230.1"/>
    </source>
</evidence>
<reference evidence="2" key="1">
    <citation type="submission" date="2023-06" db="EMBL/GenBank/DDBJ databases">
        <title>Genomic analysis of the entomopathogenic nematode Steinernema hermaphroditum.</title>
        <authorList>
            <person name="Schwarz E.M."/>
            <person name="Heppert J.K."/>
            <person name="Baniya A."/>
            <person name="Schwartz H.T."/>
            <person name="Tan C.-H."/>
            <person name="Antoshechkin I."/>
            <person name="Sternberg P.W."/>
            <person name="Goodrich-Blair H."/>
            <person name="Dillman A.R."/>
        </authorList>
    </citation>
    <scope>NUCLEOTIDE SEQUENCE</scope>
    <source>
        <strain evidence="2">PS9179</strain>
        <tissue evidence="2">Whole animal</tissue>
    </source>
</reference>
<organism evidence="2 3">
    <name type="scientific">Steinernema hermaphroditum</name>
    <dbReference type="NCBI Taxonomy" id="289476"/>
    <lineage>
        <taxon>Eukaryota</taxon>
        <taxon>Metazoa</taxon>
        <taxon>Ecdysozoa</taxon>
        <taxon>Nematoda</taxon>
        <taxon>Chromadorea</taxon>
        <taxon>Rhabditida</taxon>
        <taxon>Tylenchina</taxon>
        <taxon>Panagrolaimomorpha</taxon>
        <taxon>Strongyloidoidea</taxon>
        <taxon>Steinernematidae</taxon>
        <taxon>Steinernema</taxon>
    </lineage>
</organism>
<name>A0AA39H8L0_9BILA</name>
<keyword evidence="1" id="KW-0732">Signal</keyword>
<feature type="signal peptide" evidence="1">
    <location>
        <begin position="1"/>
        <end position="18"/>
    </location>
</feature>
<feature type="chain" id="PRO_5041250730" evidence="1">
    <location>
        <begin position="19"/>
        <end position="294"/>
    </location>
</feature>
<proteinExistence type="predicted"/>
<accession>A0AA39H8L0</accession>
<dbReference type="EMBL" id="JAUCMV010000004">
    <property type="protein sequence ID" value="KAK0401230.1"/>
    <property type="molecule type" value="Genomic_DNA"/>
</dbReference>
<evidence type="ECO:0000256" key="1">
    <source>
        <dbReference type="SAM" id="SignalP"/>
    </source>
</evidence>
<evidence type="ECO:0000313" key="3">
    <source>
        <dbReference type="Proteomes" id="UP001175271"/>
    </source>
</evidence>
<dbReference type="Proteomes" id="UP001175271">
    <property type="component" value="Unassembled WGS sequence"/>
</dbReference>